<evidence type="ECO:0000313" key="5">
    <source>
        <dbReference type="EMBL" id="NEN74911.1"/>
    </source>
</evidence>
<keyword evidence="6" id="KW-1185">Reference proteome</keyword>
<dbReference type="InterPro" id="IPR000524">
    <property type="entry name" value="Tscrpt_reg_HTH_GntR"/>
</dbReference>
<dbReference type="InterPro" id="IPR011711">
    <property type="entry name" value="GntR_C"/>
</dbReference>
<keyword evidence="1" id="KW-0805">Transcription regulation</keyword>
<dbReference type="SUPFAM" id="SSF46785">
    <property type="entry name" value="Winged helix' DNA-binding domain"/>
    <property type="match status" value="1"/>
</dbReference>
<dbReference type="AlphaFoldDB" id="A0A6L9Y3F7"/>
<comment type="caution">
    <text evidence="5">The sequence shown here is derived from an EMBL/GenBank/DDBJ whole genome shotgun (WGS) entry which is preliminary data.</text>
</comment>
<feature type="domain" description="HTH gntR-type" evidence="4">
    <location>
        <begin position="1"/>
        <end position="69"/>
    </location>
</feature>
<dbReference type="GO" id="GO:0003677">
    <property type="term" value="F:DNA binding"/>
    <property type="evidence" value="ECO:0007669"/>
    <property type="project" value="UniProtKB-KW"/>
</dbReference>
<dbReference type="CDD" id="cd07377">
    <property type="entry name" value="WHTH_GntR"/>
    <property type="match status" value="1"/>
</dbReference>
<evidence type="ECO:0000256" key="2">
    <source>
        <dbReference type="ARBA" id="ARBA00023125"/>
    </source>
</evidence>
<name>A0A6L9Y3F7_9BURK</name>
<dbReference type="InterPro" id="IPR036388">
    <property type="entry name" value="WH-like_DNA-bd_sf"/>
</dbReference>
<dbReference type="Proteomes" id="UP000477651">
    <property type="component" value="Unassembled WGS sequence"/>
</dbReference>
<reference evidence="5 6" key="1">
    <citation type="submission" date="2020-02" db="EMBL/GenBank/DDBJ databases">
        <title>Pelistega sp. NLN82 were isolated from wild rodents of the Hainan Island.</title>
        <authorList>
            <person name="Niu N."/>
            <person name="Zhou J."/>
        </authorList>
    </citation>
    <scope>NUCLEOTIDE SEQUENCE [LARGE SCALE GENOMIC DNA]</scope>
    <source>
        <strain evidence="5 6">NLN82</strain>
    </source>
</reference>
<organism evidence="5 6">
    <name type="scientific">Pelistega ratti</name>
    <dbReference type="NCBI Taxonomy" id="2652177"/>
    <lineage>
        <taxon>Bacteria</taxon>
        <taxon>Pseudomonadati</taxon>
        <taxon>Pseudomonadota</taxon>
        <taxon>Betaproteobacteria</taxon>
        <taxon>Burkholderiales</taxon>
        <taxon>Alcaligenaceae</taxon>
        <taxon>Pelistega</taxon>
    </lineage>
</organism>
<sequence>MVATESLIASLCDMIQSQGIEVGDRLPAERKLCEMLSVSRTRLRELLKQLMAQGIIETKVGSGTFLKQNPVIQKMDANLHQVDSLLLQDPDYRFDVQEARAVLESGAAWYAALRATDEEKNHIRAVYKELQHYQNIGDLEKAAHADAKFHLAIAEASHNIVLIQLMRNVFELLRHNVVLARHKMYTDTLMVDQLNHQHSTLLTAIEQKDATNALKSVQQHIHYVIDQVKQIDEEIARQERKNRLKKF</sequence>
<dbReference type="PROSITE" id="PS50949">
    <property type="entry name" value="HTH_GNTR"/>
    <property type="match status" value="1"/>
</dbReference>
<dbReference type="GO" id="GO:0003700">
    <property type="term" value="F:DNA-binding transcription factor activity"/>
    <property type="evidence" value="ECO:0007669"/>
    <property type="project" value="InterPro"/>
</dbReference>
<dbReference type="PANTHER" id="PTHR43537:SF18">
    <property type="entry name" value="L-LACTATE DEHYDROGENASE OPERON REGULATORY PROTEIN-RELATED"/>
    <property type="match status" value="1"/>
</dbReference>
<dbReference type="InterPro" id="IPR008920">
    <property type="entry name" value="TF_FadR/GntR_C"/>
</dbReference>
<dbReference type="InterPro" id="IPR036390">
    <property type="entry name" value="WH_DNA-bd_sf"/>
</dbReference>
<dbReference type="SMART" id="SM00345">
    <property type="entry name" value="HTH_GNTR"/>
    <property type="match status" value="1"/>
</dbReference>
<evidence type="ECO:0000256" key="3">
    <source>
        <dbReference type="ARBA" id="ARBA00023163"/>
    </source>
</evidence>
<dbReference type="Pfam" id="PF07729">
    <property type="entry name" value="FCD"/>
    <property type="match status" value="1"/>
</dbReference>
<keyword evidence="2" id="KW-0238">DNA-binding</keyword>
<accession>A0A6L9Y3F7</accession>
<dbReference type="RefSeq" id="WP_163763699.1">
    <property type="nucleotide sequence ID" value="NZ_JAAGYR010000001.1"/>
</dbReference>
<evidence type="ECO:0000259" key="4">
    <source>
        <dbReference type="PROSITE" id="PS50949"/>
    </source>
</evidence>
<dbReference type="PANTHER" id="PTHR43537">
    <property type="entry name" value="TRANSCRIPTIONAL REGULATOR, GNTR FAMILY"/>
    <property type="match status" value="1"/>
</dbReference>
<dbReference type="Pfam" id="PF00392">
    <property type="entry name" value="GntR"/>
    <property type="match status" value="1"/>
</dbReference>
<dbReference type="PRINTS" id="PR00035">
    <property type="entry name" value="HTHGNTR"/>
</dbReference>
<evidence type="ECO:0000313" key="6">
    <source>
        <dbReference type="Proteomes" id="UP000477651"/>
    </source>
</evidence>
<proteinExistence type="predicted"/>
<keyword evidence="3" id="KW-0804">Transcription</keyword>
<protein>
    <submittedName>
        <fullName evidence="5">FCD domain-containing protein</fullName>
    </submittedName>
</protein>
<evidence type="ECO:0000256" key="1">
    <source>
        <dbReference type="ARBA" id="ARBA00023015"/>
    </source>
</evidence>
<dbReference type="SMART" id="SM00895">
    <property type="entry name" value="FCD"/>
    <property type="match status" value="1"/>
</dbReference>
<dbReference type="EMBL" id="JAAGYR010000001">
    <property type="protein sequence ID" value="NEN74911.1"/>
    <property type="molecule type" value="Genomic_DNA"/>
</dbReference>
<dbReference type="Gene3D" id="1.10.10.10">
    <property type="entry name" value="Winged helix-like DNA-binding domain superfamily/Winged helix DNA-binding domain"/>
    <property type="match status" value="1"/>
</dbReference>
<gene>
    <name evidence="5" type="ORF">F9B74_01000</name>
</gene>
<dbReference type="Gene3D" id="1.20.120.530">
    <property type="entry name" value="GntR ligand-binding domain-like"/>
    <property type="match status" value="1"/>
</dbReference>
<dbReference type="SUPFAM" id="SSF48008">
    <property type="entry name" value="GntR ligand-binding domain-like"/>
    <property type="match status" value="1"/>
</dbReference>